<evidence type="ECO:0000313" key="2">
    <source>
        <dbReference type="EMBL" id="CAI27238.1"/>
    </source>
</evidence>
<dbReference type="AlphaFoldDB" id="A0A0H3LZX9"/>
<proteinExistence type="predicted"/>
<keyword evidence="1" id="KW-0812">Transmembrane</keyword>
<accession>A0A0H3LZX9</accession>
<dbReference type="Proteomes" id="UP000001021">
    <property type="component" value="Chromosome"/>
</dbReference>
<sequence>MIFKKEVYMELVEGIMLGLIVLFVVLIAVLLLYIFDCIGKGVSYKKQIDKKNDADSVTGKINSAGNIDTESLSEELPCTQLDSIVNVALLNEYDQLFCDVEKITDRFYVNSCMIKFMQSAIEKLCNKAEFKEVTILQKVLSDVKRLNTRSREYLSYVMCGNYIVIEPLLNFEHVFYNKITQCIKKIRNVISNTGDDTSVYKCLNVLNLIDERCCKNNMRLVDIMNSVKNCDTDISR</sequence>
<protein>
    <submittedName>
        <fullName evidence="2">Uncharacterized protein</fullName>
    </submittedName>
</protein>
<dbReference type="EMBL" id="CR925678">
    <property type="protein sequence ID" value="CAI27238.1"/>
    <property type="molecule type" value="Genomic_DNA"/>
</dbReference>
<keyword evidence="1" id="KW-0472">Membrane</keyword>
<dbReference type="HOGENOM" id="CLU_1213268_0_0_5"/>
<keyword evidence="3" id="KW-1185">Reference proteome</keyword>
<gene>
    <name evidence="2" type="ordered locus">ERWE_CDS_07440</name>
</gene>
<keyword evidence="1" id="KW-1133">Transmembrane helix</keyword>
<feature type="transmembrane region" description="Helical" evidence="1">
    <location>
        <begin position="12"/>
        <end position="35"/>
    </location>
</feature>
<dbReference type="KEGG" id="erw:ERWE_CDS_07440"/>
<organism evidence="2 3">
    <name type="scientific">Ehrlichia ruminantium (strain Welgevonden)</name>
    <dbReference type="NCBI Taxonomy" id="254945"/>
    <lineage>
        <taxon>Bacteria</taxon>
        <taxon>Pseudomonadati</taxon>
        <taxon>Pseudomonadota</taxon>
        <taxon>Alphaproteobacteria</taxon>
        <taxon>Rickettsiales</taxon>
        <taxon>Anaplasmataceae</taxon>
        <taxon>Ehrlichia</taxon>
    </lineage>
</organism>
<evidence type="ECO:0000256" key="1">
    <source>
        <dbReference type="SAM" id="Phobius"/>
    </source>
</evidence>
<name>A0A0H3LZX9_EHRRW</name>
<evidence type="ECO:0000313" key="3">
    <source>
        <dbReference type="Proteomes" id="UP000001021"/>
    </source>
</evidence>
<reference evidence="2 3" key="1">
    <citation type="journal article" date="2006" name="J. Bacteriol.">
        <title>Comparative genomic analysis of three strains of Ehrlichia ruminantium reveals an active process of genome size plasticity.</title>
        <authorList>
            <person name="Frutos R."/>
            <person name="Viari A."/>
            <person name="Ferraz C."/>
            <person name="Morgat A."/>
            <person name="Eychenie S."/>
            <person name="Kandassami Y."/>
            <person name="Chantal I."/>
            <person name="Bensaid A."/>
            <person name="Coissac E."/>
            <person name="Vachiery N."/>
            <person name="Demaille J."/>
            <person name="Martinez D."/>
        </authorList>
    </citation>
    <scope>NUCLEOTIDE SEQUENCE [LARGE SCALE GENOMIC DNA]</scope>
    <source>
        <strain evidence="2 3">Welgevonden</strain>
    </source>
</reference>